<sequence>MKTKKTVNVIAIVALAAMTAACGAGKTDGNDAAKSGGQAVKVEAKPVELTWYHVPTDGPVGDAFIQQYGEPIQRKYPNYSFQVLVNKEQNTLANMVMSKTSLDVMLASFASLQSVKENGLLSDMSDLVKKHNFDLSRIEAEPLEMMRKMEEGKLTSLPLYDLRLVLYYNKDLFDKFGVPFPKNGMTWGELLDVAKRMTRTEGGVSYRGFVTPPVTVVNANQRSLNYIETKTNRSAIMTEDWKSHMETFIPFYTVPGYDATPETMNSANMMNMFLKEQTAAMFVAYNSFAATIKQNVPNWDAVSLPEMSDLRGVASQPYPVVLSIPSTSKHRDEAFLAIAQLLSDEVQKERAAKLGFLAPLRNPAVKSAFASDMVDWKGKNISAVTAQKSPSPIAYSKYNAQGAAAIASAMLAVITGQKDVNTALREEDEKLNKTIETAEAANK</sequence>
<name>A0A927CEY9_9BACL</name>
<dbReference type="Proteomes" id="UP000639396">
    <property type="component" value="Unassembled WGS sequence"/>
</dbReference>
<dbReference type="InterPro" id="IPR050490">
    <property type="entry name" value="Bact_solute-bd_prot1"/>
</dbReference>
<evidence type="ECO:0000256" key="1">
    <source>
        <dbReference type="SAM" id="SignalP"/>
    </source>
</evidence>
<dbReference type="PANTHER" id="PTHR43649">
    <property type="entry name" value="ARABINOSE-BINDING PROTEIN-RELATED"/>
    <property type="match status" value="1"/>
</dbReference>
<dbReference type="SUPFAM" id="SSF53850">
    <property type="entry name" value="Periplasmic binding protein-like II"/>
    <property type="match status" value="1"/>
</dbReference>
<gene>
    <name evidence="2" type="ORF">IDH45_27295</name>
</gene>
<evidence type="ECO:0000313" key="2">
    <source>
        <dbReference type="EMBL" id="MBD2865692.1"/>
    </source>
</evidence>
<dbReference type="Gene3D" id="3.40.190.10">
    <property type="entry name" value="Periplasmic binding protein-like II"/>
    <property type="match status" value="1"/>
</dbReference>
<dbReference type="EMBL" id="JACXJA010000045">
    <property type="protein sequence ID" value="MBD2865692.1"/>
    <property type="molecule type" value="Genomic_DNA"/>
</dbReference>
<comment type="caution">
    <text evidence="2">The sequence shown here is derived from an EMBL/GenBank/DDBJ whole genome shotgun (WGS) entry which is preliminary data.</text>
</comment>
<dbReference type="PANTHER" id="PTHR43649:SF12">
    <property type="entry name" value="DIACETYLCHITOBIOSE BINDING PROTEIN DASA"/>
    <property type="match status" value="1"/>
</dbReference>
<reference evidence="2" key="1">
    <citation type="submission" date="2020-09" db="EMBL/GenBank/DDBJ databases">
        <title>A novel bacterium of genus Paenibacillus, isolated from South China Sea.</title>
        <authorList>
            <person name="Huang H."/>
            <person name="Mo K."/>
            <person name="Hu Y."/>
        </authorList>
    </citation>
    <scope>NUCLEOTIDE SEQUENCE</scope>
    <source>
        <strain evidence="2">IB182363</strain>
    </source>
</reference>
<feature type="chain" id="PRO_5037204102" evidence="1">
    <location>
        <begin position="24"/>
        <end position="443"/>
    </location>
</feature>
<dbReference type="PROSITE" id="PS51257">
    <property type="entry name" value="PROKAR_LIPOPROTEIN"/>
    <property type="match status" value="1"/>
</dbReference>
<feature type="signal peptide" evidence="1">
    <location>
        <begin position="1"/>
        <end position="23"/>
    </location>
</feature>
<keyword evidence="3" id="KW-1185">Reference proteome</keyword>
<organism evidence="2 3">
    <name type="scientific">Paenibacillus oceani</name>
    <dbReference type="NCBI Taxonomy" id="2772510"/>
    <lineage>
        <taxon>Bacteria</taxon>
        <taxon>Bacillati</taxon>
        <taxon>Bacillota</taxon>
        <taxon>Bacilli</taxon>
        <taxon>Bacillales</taxon>
        <taxon>Paenibacillaceae</taxon>
        <taxon>Paenibacillus</taxon>
    </lineage>
</organism>
<dbReference type="RefSeq" id="WP_190931312.1">
    <property type="nucleotide sequence ID" value="NZ_JACXJA010000045.1"/>
</dbReference>
<keyword evidence="1" id="KW-0732">Signal</keyword>
<evidence type="ECO:0000313" key="3">
    <source>
        <dbReference type="Proteomes" id="UP000639396"/>
    </source>
</evidence>
<dbReference type="InterPro" id="IPR006059">
    <property type="entry name" value="SBP"/>
</dbReference>
<protein>
    <submittedName>
        <fullName evidence="2">Carbohydrate ABC transporter substrate-binding protein</fullName>
    </submittedName>
</protein>
<proteinExistence type="predicted"/>
<accession>A0A927CEY9</accession>
<dbReference type="AlphaFoldDB" id="A0A927CEY9"/>
<dbReference type="Pfam" id="PF01547">
    <property type="entry name" value="SBP_bac_1"/>
    <property type="match status" value="1"/>
</dbReference>